<evidence type="ECO:0000256" key="2">
    <source>
        <dbReference type="ARBA" id="ARBA00022801"/>
    </source>
</evidence>
<dbReference type="PRINTS" id="PR00793">
    <property type="entry name" value="PROAMNOPTASE"/>
</dbReference>
<dbReference type="Pfam" id="PF00561">
    <property type="entry name" value="Abhydrolase_1"/>
    <property type="match status" value="1"/>
</dbReference>
<keyword evidence="5" id="KW-1185">Reference proteome</keyword>
<dbReference type="PANTHER" id="PTHR43798">
    <property type="entry name" value="MONOACYLGLYCEROL LIPASE"/>
    <property type="match status" value="1"/>
</dbReference>
<dbReference type="Gene3D" id="3.40.50.1820">
    <property type="entry name" value="alpha/beta hydrolase"/>
    <property type="match status" value="1"/>
</dbReference>
<gene>
    <name evidence="4" type="ORF">N5A56_004585</name>
</gene>
<comment type="similarity">
    <text evidence="1">Belongs to the peptidase S33 family.</text>
</comment>
<keyword evidence="2 4" id="KW-0378">Hydrolase</keyword>
<feature type="domain" description="AB hydrolase-1" evidence="3">
    <location>
        <begin position="24"/>
        <end position="261"/>
    </location>
</feature>
<evidence type="ECO:0000256" key="1">
    <source>
        <dbReference type="ARBA" id="ARBA00010088"/>
    </source>
</evidence>
<comment type="caution">
    <text evidence="4">The sequence shown here is derived from an EMBL/GenBank/DDBJ whole genome shotgun (WGS) entry which is preliminary data.</text>
</comment>
<sequence>MNLLLDNNGDKLYTTIYPNKGKETVILLHGGPGVPDNLLAVAKLLTKRFQVISFHQRGTKLSPNKSNNYSIDKYLSDIETIKNHFSLSKIHLLGHSWGGLYAQIYSEKYPKNLLSLVLCSSGSGTNIEWKQTEKEAMQFNKSKSSFGQWSKMGWNSFVGAMGNDKAYQNLFKQVIKNYNVDFNSSNKEISGFSLENVKAKPINKTRKEIIKYPLLQKQIHIKYPILIMYGENDIYRKSKKFVTNRFPTAKVKYINKSGHLPWLHNPNEFKTILNSFYNSIKIE</sequence>
<dbReference type="InterPro" id="IPR050266">
    <property type="entry name" value="AB_hydrolase_sf"/>
</dbReference>
<organism evidence="4 5">
    <name type="scientific">Polaribacter ponticola</name>
    <dbReference type="NCBI Taxonomy" id="2978475"/>
    <lineage>
        <taxon>Bacteria</taxon>
        <taxon>Pseudomonadati</taxon>
        <taxon>Bacteroidota</taxon>
        <taxon>Flavobacteriia</taxon>
        <taxon>Flavobacteriales</taxon>
        <taxon>Flavobacteriaceae</taxon>
    </lineage>
</organism>
<dbReference type="InterPro" id="IPR029058">
    <property type="entry name" value="AB_hydrolase_fold"/>
</dbReference>
<dbReference type="GO" id="GO:0016787">
    <property type="term" value="F:hydrolase activity"/>
    <property type="evidence" value="ECO:0007669"/>
    <property type="project" value="UniProtKB-KW"/>
</dbReference>
<evidence type="ECO:0000259" key="3">
    <source>
        <dbReference type="Pfam" id="PF00561"/>
    </source>
</evidence>
<evidence type="ECO:0000313" key="5">
    <source>
        <dbReference type="Proteomes" id="UP001151478"/>
    </source>
</evidence>
<name>A0ABT5S6K3_9FLAO</name>
<dbReference type="InterPro" id="IPR002410">
    <property type="entry name" value="Peptidase_S33"/>
</dbReference>
<dbReference type="Proteomes" id="UP001151478">
    <property type="component" value="Unassembled WGS sequence"/>
</dbReference>
<protein>
    <submittedName>
        <fullName evidence="4">Alpha/beta hydrolase</fullName>
    </submittedName>
</protein>
<proteinExistence type="inferred from homology"/>
<dbReference type="SUPFAM" id="SSF53474">
    <property type="entry name" value="alpha/beta-Hydrolases"/>
    <property type="match status" value="1"/>
</dbReference>
<dbReference type="PANTHER" id="PTHR43798:SF33">
    <property type="entry name" value="HYDROLASE, PUTATIVE (AFU_ORTHOLOGUE AFUA_2G14860)-RELATED"/>
    <property type="match status" value="1"/>
</dbReference>
<reference evidence="4" key="1">
    <citation type="submission" date="2023-02" db="EMBL/GenBank/DDBJ databases">
        <title>Polaribacter ponticola sp. nov., isolated from seawater.</title>
        <authorList>
            <person name="Baek J.H."/>
            <person name="Kim J.M."/>
            <person name="Choi D.G."/>
            <person name="Jeon C.O."/>
        </authorList>
    </citation>
    <scope>NUCLEOTIDE SEQUENCE</scope>
    <source>
        <strain evidence="4">MSW5</strain>
    </source>
</reference>
<evidence type="ECO:0000313" key="4">
    <source>
        <dbReference type="EMBL" id="MDD7913733.1"/>
    </source>
</evidence>
<dbReference type="RefSeq" id="WP_265726177.1">
    <property type="nucleotide sequence ID" value="NZ_JAOSLC020000002.1"/>
</dbReference>
<dbReference type="EMBL" id="JAOSLC020000002">
    <property type="protein sequence ID" value="MDD7913733.1"/>
    <property type="molecule type" value="Genomic_DNA"/>
</dbReference>
<accession>A0ABT5S6K3</accession>
<dbReference type="InterPro" id="IPR000073">
    <property type="entry name" value="AB_hydrolase_1"/>
</dbReference>